<sequence>MDFNVTSCCSMGARGGRVGGRLPQQGHSCAAGQDMPDLTLAWPGLAPVEPAHAAVGRGAHESEAPAAEVDPEVPCAEPPKGPARSLARQAVTGRGRCGHTSFKVLSARVYIA</sequence>
<evidence type="ECO:0000256" key="1">
    <source>
        <dbReference type="SAM" id="MobiDB-lite"/>
    </source>
</evidence>
<keyword evidence="3" id="KW-1185">Reference proteome</keyword>
<evidence type="ECO:0000313" key="2">
    <source>
        <dbReference type="EMBL" id="CAK0855356.1"/>
    </source>
</evidence>
<accession>A0ABN9UBW1</accession>
<dbReference type="Proteomes" id="UP001189429">
    <property type="component" value="Unassembled WGS sequence"/>
</dbReference>
<reference evidence="2" key="1">
    <citation type="submission" date="2023-10" db="EMBL/GenBank/DDBJ databases">
        <authorList>
            <person name="Chen Y."/>
            <person name="Shah S."/>
            <person name="Dougan E. K."/>
            <person name="Thang M."/>
            <person name="Chan C."/>
        </authorList>
    </citation>
    <scope>NUCLEOTIDE SEQUENCE [LARGE SCALE GENOMIC DNA]</scope>
</reference>
<comment type="caution">
    <text evidence="2">The sequence shown here is derived from an EMBL/GenBank/DDBJ whole genome shotgun (WGS) entry which is preliminary data.</text>
</comment>
<evidence type="ECO:0000313" key="3">
    <source>
        <dbReference type="Proteomes" id="UP001189429"/>
    </source>
</evidence>
<feature type="region of interest" description="Disordered" evidence="1">
    <location>
        <begin position="53"/>
        <end position="92"/>
    </location>
</feature>
<organism evidence="2 3">
    <name type="scientific">Prorocentrum cordatum</name>
    <dbReference type="NCBI Taxonomy" id="2364126"/>
    <lineage>
        <taxon>Eukaryota</taxon>
        <taxon>Sar</taxon>
        <taxon>Alveolata</taxon>
        <taxon>Dinophyceae</taxon>
        <taxon>Prorocentrales</taxon>
        <taxon>Prorocentraceae</taxon>
        <taxon>Prorocentrum</taxon>
    </lineage>
</organism>
<protein>
    <submittedName>
        <fullName evidence="2">Uncharacterized protein</fullName>
    </submittedName>
</protein>
<gene>
    <name evidence="2" type="ORF">PCOR1329_LOCUS46130</name>
</gene>
<name>A0ABN9UBW1_9DINO</name>
<proteinExistence type="predicted"/>
<dbReference type="EMBL" id="CAUYUJ010015547">
    <property type="protein sequence ID" value="CAK0855356.1"/>
    <property type="molecule type" value="Genomic_DNA"/>
</dbReference>